<dbReference type="SUPFAM" id="SSF52467">
    <property type="entry name" value="DHS-like NAD/FAD-binding domain"/>
    <property type="match status" value="1"/>
</dbReference>
<dbReference type="CDD" id="cd02003">
    <property type="entry name" value="TPP_IolD"/>
    <property type="match status" value="1"/>
</dbReference>
<dbReference type="Pfam" id="PF00205">
    <property type="entry name" value="TPP_enzyme_M"/>
    <property type="match status" value="1"/>
</dbReference>
<dbReference type="Gene3D" id="3.40.50.970">
    <property type="match status" value="2"/>
</dbReference>
<feature type="domain" description="Thiamine pyrophosphate enzyme TPP-binding" evidence="5">
    <location>
        <begin position="417"/>
        <end position="568"/>
    </location>
</feature>
<evidence type="ECO:0000256" key="2">
    <source>
        <dbReference type="ARBA" id="ARBA00023052"/>
    </source>
</evidence>
<evidence type="ECO:0000313" key="7">
    <source>
        <dbReference type="EMBL" id="SDG30082.1"/>
    </source>
</evidence>
<sequence>MSTVRLTMAQALTRFLSRQMTEIDGQRLPIFGGVWAIFGHGNVAGLGEALWHERERLPTFRAHNEQAMAHAAIAYAKANMRRRFMAATTSIGPGATNLVTAAALAHVNRLPVLLLPGDVFANRIPDPVLQQVEAFGDGTVSANDCFRPVSRYFDRITRPEQIIPALARAMQVLTDPAECGPVTLALCQDVQAEAYDYPESFFTERLWTPRRPRADRAELKAAAEALKAAKKPLIVAGGGVLYSGASDELARFSAATGIPVCETQGGKSALPDDDALNMAAVGVTGTGAANRLAAEADLVLAIGTRLQDFTTGSWALFGAAGKTIIGLNVQSFDAGKHRALPLVADAREGLAELAEAIGNWKAPESWTNNAKAGKGDWRKEAGKATAASNAALPSDAQVIGAVQRTLGSDVILLHAAGGLPGELHKLWQAGAPGSYHAEYGFSCMGYEIAGGLGAKMARPDKEVVVMVGDGSYLMLNSEIATSVMLGLKLTIVLLDNRGFGCINRLQMATGGQSFNNLLKDSRHETLPEIDFVQHAASMGAIAVKAASIAELEAALTQAKENTRTTVVVIDTDPLISTGSGGAWWDVAVPEVSERAEVRTARANYDERRKRQTIGN</sequence>
<dbReference type="InterPro" id="IPR045229">
    <property type="entry name" value="TPP_enz"/>
</dbReference>
<feature type="domain" description="Thiamine pyrophosphate enzyme central" evidence="4">
    <location>
        <begin position="219"/>
        <end position="353"/>
    </location>
</feature>
<protein>
    <submittedName>
        <fullName evidence="7">3D-(3,5/4)-trihydroxycyclohexane-1,2-dione acylhydrolase (Decyclizing)</fullName>
    </submittedName>
</protein>
<name>A0ABY0NX61_9HYPH</name>
<evidence type="ECO:0000256" key="1">
    <source>
        <dbReference type="ARBA" id="ARBA00007812"/>
    </source>
</evidence>
<dbReference type="PANTHER" id="PTHR18968:SF9">
    <property type="entry name" value="3D-(3,5_4)-TRIHYDROXYCYCLOHEXANE-1,2-DIONE HYDROLASE"/>
    <property type="match status" value="1"/>
</dbReference>
<feature type="domain" description="Thiamine pyrophosphate enzyme N-terminal TPP-binding" evidence="6">
    <location>
        <begin position="54"/>
        <end position="130"/>
    </location>
</feature>
<dbReference type="InterPro" id="IPR011766">
    <property type="entry name" value="TPP_enzyme_TPP-bd"/>
</dbReference>
<gene>
    <name evidence="7" type="ORF">SAMN05421844_103457</name>
</gene>
<evidence type="ECO:0000259" key="5">
    <source>
        <dbReference type="Pfam" id="PF02775"/>
    </source>
</evidence>
<dbReference type="Proteomes" id="UP000199468">
    <property type="component" value="Unassembled WGS sequence"/>
</dbReference>
<dbReference type="InterPro" id="IPR000399">
    <property type="entry name" value="TPP-bd_CS"/>
</dbReference>
<accession>A0ABY0NX61</accession>
<evidence type="ECO:0000259" key="6">
    <source>
        <dbReference type="Pfam" id="PF02776"/>
    </source>
</evidence>
<dbReference type="NCBIfam" id="TIGR04377">
    <property type="entry name" value="myo_inos_iolD"/>
    <property type="match status" value="1"/>
</dbReference>
<dbReference type="PANTHER" id="PTHR18968">
    <property type="entry name" value="THIAMINE PYROPHOSPHATE ENZYMES"/>
    <property type="match status" value="1"/>
</dbReference>
<organism evidence="7 8">
    <name type="scientific">Bosea robiniae</name>
    <dbReference type="NCBI Taxonomy" id="1036780"/>
    <lineage>
        <taxon>Bacteria</taxon>
        <taxon>Pseudomonadati</taxon>
        <taxon>Pseudomonadota</taxon>
        <taxon>Alphaproteobacteria</taxon>
        <taxon>Hyphomicrobiales</taxon>
        <taxon>Boseaceae</taxon>
        <taxon>Bosea</taxon>
    </lineage>
</organism>
<dbReference type="Pfam" id="PF02776">
    <property type="entry name" value="TPP_enzyme_N"/>
    <property type="match status" value="1"/>
</dbReference>
<dbReference type="InterPro" id="IPR012001">
    <property type="entry name" value="Thiamin_PyroP_enz_TPP-bd_dom"/>
</dbReference>
<dbReference type="EMBL" id="FNBZ01000003">
    <property type="protein sequence ID" value="SDG30082.1"/>
    <property type="molecule type" value="Genomic_DNA"/>
</dbReference>
<keyword evidence="2 3" id="KW-0786">Thiamine pyrophosphate</keyword>
<dbReference type="SUPFAM" id="SSF52518">
    <property type="entry name" value="Thiamin diphosphate-binding fold (THDP-binding)"/>
    <property type="match status" value="2"/>
</dbReference>
<dbReference type="CDD" id="cd07035">
    <property type="entry name" value="TPP_PYR_POX_like"/>
    <property type="match status" value="1"/>
</dbReference>
<dbReference type="InterPro" id="IPR029061">
    <property type="entry name" value="THDP-binding"/>
</dbReference>
<evidence type="ECO:0000256" key="3">
    <source>
        <dbReference type="RuleBase" id="RU362132"/>
    </source>
</evidence>
<comment type="caution">
    <text evidence="7">The sequence shown here is derived from an EMBL/GenBank/DDBJ whole genome shotgun (WGS) entry which is preliminary data.</text>
</comment>
<reference evidence="7 8" key="1">
    <citation type="submission" date="2016-10" db="EMBL/GenBank/DDBJ databases">
        <authorList>
            <person name="Varghese N."/>
            <person name="Submissions S."/>
        </authorList>
    </citation>
    <scope>NUCLEOTIDE SEQUENCE [LARGE SCALE GENOMIC DNA]</scope>
    <source>
        <strain evidence="7 8">DSM 26672</strain>
    </source>
</reference>
<evidence type="ECO:0000259" key="4">
    <source>
        <dbReference type="Pfam" id="PF00205"/>
    </source>
</evidence>
<keyword evidence="8" id="KW-1185">Reference proteome</keyword>
<comment type="similarity">
    <text evidence="1 3">Belongs to the TPP enzyme family.</text>
</comment>
<proteinExistence type="inferred from homology"/>
<dbReference type="Gene3D" id="3.40.50.1220">
    <property type="entry name" value="TPP-binding domain"/>
    <property type="match status" value="1"/>
</dbReference>
<evidence type="ECO:0000313" key="8">
    <source>
        <dbReference type="Proteomes" id="UP000199468"/>
    </source>
</evidence>
<dbReference type="InterPro" id="IPR012000">
    <property type="entry name" value="Thiamin_PyroP_enz_cen_dom"/>
</dbReference>
<dbReference type="InterPro" id="IPR029035">
    <property type="entry name" value="DHS-like_NAD/FAD-binding_dom"/>
</dbReference>
<dbReference type="PROSITE" id="PS00187">
    <property type="entry name" value="TPP_ENZYMES"/>
    <property type="match status" value="1"/>
</dbReference>
<dbReference type="Pfam" id="PF02775">
    <property type="entry name" value="TPP_enzyme_C"/>
    <property type="match status" value="1"/>
</dbReference>
<dbReference type="InterPro" id="IPR030817">
    <property type="entry name" value="Myo_inos_IolD"/>
</dbReference>